<feature type="binding site" evidence="2">
    <location>
        <begin position="426"/>
        <end position="428"/>
    </location>
    <ligand>
        <name>L-glutamate</name>
        <dbReference type="ChEBI" id="CHEBI:29985"/>
    </ligand>
</feature>
<keyword evidence="4" id="KW-1133">Transmembrane helix</keyword>
<dbReference type="GO" id="GO:0006751">
    <property type="term" value="P:glutathione catabolic process"/>
    <property type="evidence" value="ECO:0007669"/>
    <property type="project" value="UniProtKB-UniRule"/>
</dbReference>
<feature type="binding site" evidence="2">
    <location>
        <position position="450"/>
    </location>
    <ligand>
        <name>L-glutamate</name>
        <dbReference type="ChEBI" id="CHEBI:29985"/>
    </ligand>
</feature>
<dbReference type="Pfam" id="PF01019">
    <property type="entry name" value="G_glu_transpept"/>
    <property type="match status" value="1"/>
</dbReference>
<sequence length="625" mass="68052">MSQQYFQRTNWCRALCVSIATITLIFFVGLQVIDDGASSPIFRRSNIEVNHYEKNTTKKTLNDQVVESEHAVVAADDARCSEIGAVMLRHGGHAVDAAVATCLCLGVVYPMSSGIGGGGFMVVRSSSTGKAQAFNSRETAPLAASKDMYANNLMNKSVGALSVAVPGEIAGLHEAWVRYGKLPWSKLFQPAIKLAKEGFVVSPYLEMGINRTKSNILADTIGLGRILAPKGKLLRAGDTCYNIQLGRTLEIIAKKGPRAFYNGNLGKKFVKDVKKAGGIITMKDLRDYKVDITDAVSVNVMGFTVLGMPPPSSGTLGLSLVTNILSGYGSLDFLKSPLGLHRFIEALKHMLAIRMNLGDPKFVNTTKYEADMVSPSFAAKLRRKILDNTTFSSDYYLPKWSQLDDHGTTHFCIVDADRNAVSMTSTINSYFGAGLLSPSTGIVLNNEMDDFSAPTEISKTRLPPAPANFIAPNKRPLSSMNPVIVLKDNQLTGVVGASGGLFIIPAVIQVFLNHFVKGMEPLSAVKQPRVYHQVVPNVVLYENWTVINGEHIELSNKNKRFLTTRNHTLQPQSSGAICQLVMQDLEKPIQKKKGGRKYGNGREEVFHGMLTAVSDPRKNGRPAAV</sequence>
<comment type="catalytic activity">
    <reaction evidence="3">
        <text>an N-terminal (5-L-glutamyl)-[peptide] + an alpha-amino acid = 5-L-glutamyl amino acid + an N-terminal L-alpha-aminoacyl-[peptide]</text>
        <dbReference type="Rhea" id="RHEA:23904"/>
        <dbReference type="Rhea" id="RHEA-COMP:9780"/>
        <dbReference type="Rhea" id="RHEA-COMP:9795"/>
        <dbReference type="ChEBI" id="CHEBI:77644"/>
        <dbReference type="ChEBI" id="CHEBI:78597"/>
        <dbReference type="ChEBI" id="CHEBI:78599"/>
        <dbReference type="ChEBI" id="CHEBI:78608"/>
        <dbReference type="EC" id="2.3.2.2"/>
    </reaction>
</comment>
<feature type="binding site" evidence="2">
    <location>
        <position position="137"/>
    </location>
    <ligand>
        <name>L-glutamate</name>
        <dbReference type="ChEBI" id="CHEBI:29985"/>
    </ligand>
</feature>
<dbReference type="STRING" id="3469.A0A4Y7ITP3"/>
<dbReference type="FunFam" id="1.10.246.130:FF:000001">
    <property type="entry name" value="Gamma-glutamyltransferase 5 isoform 1"/>
    <property type="match status" value="1"/>
</dbReference>
<evidence type="ECO:0000256" key="2">
    <source>
        <dbReference type="PIRSR" id="PIRSR600101-2"/>
    </source>
</evidence>
<dbReference type="GO" id="GO:0005886">
    <property type="term" value="C:plasma membrane"/>
    <property type="evidence" value="ECO:0007669"/>
    <property type="project" value="TreeGrafter"/>
</dbReference>
<gene>
    <name evidence="5" type="ORF">C5167_019927</name>
</gene>
<keyword evidence="3" id="KW-0808">Transferase</keyword>
<dbReference type="InterPro" id="IPR043138">
    <property type="entry name" value="GGT_lsub"/>
</dbReference>
<comment type="pathway">
    <text evidence="3">Sulfur metabolism; glutathione metabolism.</text>
</comment>
<feature type="transmembrane region" description="Helical" evidence="4">
    <location>
        <begin position="12"/>
        <end position="33"/>
    </location>
</feature>
<evidence type="ECO:0000313" key="5">
    <source>
        <dbReference type="EMBL" id="RZC51506.1"/>
    </source>
</evidence>
<dbReference type="EC" id="3.4.19.13" evidence="3"/>
<evidence type="ECO:0000313" key="6">
    <source>
        <dbReference type="Proteomes" id="UP000316621"/>
    </source>
</evidence>
<dbReference type="UniPathway" id="UPA00204"/>
<keyword evidence="6" id="KW-1185">Reference proteome</keyword>
<dbReference type="PANTHER" id="PTHR11686">
    <property type="entry name" value="GAMMA GLUTAMYL TRANSPEPTIDASE"/>
    <property type="match status" value="1"/>
</dbReference>
<feature type="binding site" evidence="2">
    <location>
        <position position="500"/>
    </location>
    <ligand>
        <name>L-glutamate</name>
        <dbReference type="ChEBI" id="CHEBI:29985"/>
    </ligand>
</feature>
<dbReference type="Gene3D" id="3.60.20.40">
    <property type="match status" value="1"/>
</dbReference>
<dbReference type="SUPFAM" id="SSF56235">
    <property type="entry name" value="N-terminal nucleophile aminohydrolases (Ntn hydrolases)"/>
    <property type="match status" value="1"/>
</dbReference>
<reference evidence="5 6" key="1">
    <citation type="journal article" date="2018" name="Science">
        <title>The opium poppy genome and morphinan production.</title>
        <authorList>
            <person name="Guo L."/>
            <person name="Winzer T."/>
            <person name="Yang X."/>
            <person name="Li Y."/>
            <person name="Ning Z."/>
            <person name="He Z."/>
            <person name="Teodor R."/>
            <person name="Lu Y."/>
            <person name="Bowser T.A."/>
            <person name="Graham I.A."/>
            <person name="Ye K."/>
        </authorList>
    </citation>
    <scope>NUCLEOTIDE SEQUENCE [LARGE SCALE GENOMIC DNA]</scope>
    <source>
        <strain evidence="6">cv. HN1</strain>
        <tissue evidence="5">Leaves</tissue>
    </source>
</reference>
<protein>
    <recommendedName>
        <fullName evidence="3">Glutathione hydrolase</fullName>
        <ecNumber evidence="3">2.3.2.2</ecNumber>
        <ecNumber evidence="3">3.4.19.13</ecNumber>
    </recommendedName>
    <alternativeName>
        <fullName evidence="3">Gamma-glutamyltransferase</fullName>
    </alternativeName>
    <alternativeName>
        <fullName evidence="3">Gamma-glutamyltranspeptidase</fullName>
    </alternativeName>
</protein>
<keyword evidence="4" id="KW-0812">Transmembrane</keyword>
<feature type="active site" description="Nucleophile" evidence="1">
    <location>
        <position position="408"/>
    </location>
</feature>
<accession>A0A4Y7ITP3</accession>
<dbReference type="PRINTS" id="PR01210">
    <property type="entry name" value="GGTRANSPTASE"/>
</dbReference>
<keyword evidence="4" id="KW-0472">Membrane</keyword>
<proteinExistence type="predicted"/>
<dbReference type="OMA" id="PVCDHRR"/>
<dbReference type="InterPro" id="IPR000101">
    <property type="entry name" value="GGT_peptidase"/>
</dbReference>
<dbReference type="OrthoDB" id="2015213at2759"/>
<comment type="catalytic activity">
    <reaction evidence="3">
        <text>glutathione + H2O = L-cysteinylglycine + L-glutamate</text>
        <dbReference type="Rhea" id="RHEA:28807"/>
        <dbReference type="ChEBI" id="CHEBI:15377"/>
        <dbReference type="ChEBI" id="CHEBI:29985"/>
        <dbReference type="ChEBI" id="CHEBI:57925"/>
        <dbReference type="ChEBI" id="CHEBI:61694"/>
        <dbReference type="EC" id="3.4.19.13"/>
    </reaction>
</comment>
<feature type="binding site" evidence="2">
    <location>
        <begin position="478"/>
        <end position="479"/>
    </location>
    <ligand>
        <name>L-glutamate</name>
        <dbReference type="ChEBI" id="CHEBI:29985"/>
    </ligand>
</feature>
<comment type="catalytic activity">
    <reaction evidence="3">
        <text>an S-substituted glutathione + H2O = an S-substituted L-cysteinylglycine + L-glutamate</text>
        <dbReference type="Rhea" id="RHEA:59468"/>
        <dbReference type="ChEBI" id="CHEBI:15377"/>
        <dbReference type="ChEBI" id="CHEBI:29985"/>
        <dbReference type="ChEBI" id="CHEBI:90779"/>
        <dbReference type="ChEBI" id="CHEBI:143103"/>
        <dbReference type="EC" id="3.4.19.13"/>
    </reaction>
</comment>
<dbReference type="Proteomes" id="UP000316621">
    <property type="component" value="Chromosome 2"/>
</dbReference>
<evidence type="ECO:0000256" key="3">
    <source>
        <dbReference type="RuleBase" id="RU368068"/>
    </source>
</evidence>
<dbReference type="AlphaFoldDB" id="A0A4Y7ITP3"/>
<dbReference type="EMBL" id="CM010716">
    <property type="protein sequence ID" value="RZC51506.1"/>
    <property type="molecule type" value="Genomic_DNA"/>
</dbReference>
<evidence type="ECO:0000256" key="4">
    <source>
        <dbReference type="SAM" id="Phobius"/>
    </source>
</evidence>
<dbReference type="GO" id="GO:0103068">
    <property type="term" value="F:leukotriene C4 gamma-glutamyl transferase activity"/>
    <property type="evidence" value="ECO:0007669"/>
    <property type="project" value="UniProtKB-EC"/>
</dbReference>
<dbReference type="Gramene" id="RZC51506">
    <property type="protein sequence ID" value="RZC51506"/>
    <property type="gene ID" value="C5167_019927"/>
</dbReference>
<evidence type="ECO:0000256" key="1">
    <source>
        <dbReference type="PIRSR" id="PIRSR600101-1"/>
    </source>
</evidence>
<name>A0A4Y7ITP3_PAPSO</name>
<organism evidence="5 6">
    <name type="scientific">Papaver somniferum</name>
    <name type="common">Opium poppy</name>
    <dbReference type="NCBI Taxonomy" id="3469"/>
    <lineage>
        <taxon>Eukaryota</taxon>
        <taxon>Viridiplantae</taxon>
        <taxon>Streptophyta</taxon>
        <taxon>Embryophyta</taxon>
        <taxon>Tracheophyta</taxon>
        <taxon>Spermatophyta</taxon>
        <taxon>Magnoliopsida</taxon>
        <taxon>Ranunculales</taxon>
        <taxon>Papaveraceae</taxon>
        <taxon>Papaveroideae</taxon>
        <taxon>Papaver</taxon>
    </lineage>
</organism>
<dbReference type="GO" id="GO:0036374">
    <property type="term" value="F:glutathione hydrolase activity"/>
    <property type="evidence" value="ECO:0007669"/>
    <property type="project" value="UniProtKB-UniRule"/>
</dbReference>
<dbReference type="InterPro" id="IPR043137">
    <property type="entry name" value="GGT_ssub_C"/>
</dbReference>
<dbReference type="EC" id="2.3.2.2" evidence="3"/>
<dbReference type="PANTHER" id="PTHR11686:SF9">
    <property type="entry name" value="RE13973P"/>
    <property type="match status" value="1"/>
</dbReference>
<dbReference type="InterPro" id="IPR029055">
    <property type="entry name" value="Ntn_hydrolases_N"/>
</dbReference>
<dbReference type="Gene3D" id="1.10.246.130">
    <property type="match status" value="1"/>
</dbReference>
<keyword evidence="3" id="KW-0378">Hydrolase</keyword>
<comment type="function">
    <text evidence="3">Cleaves the gamma-glutamyl peptide bond of glutathione and glutathione conjugates.</text>
</comment>
<dbReference type="NCBIfam" id="TIGR00066">
    <property type="entry name" value="g_glut_trans"/>
    <property type="match status" value="1"/>
</dbReference>
<keyword evidence="3" id="KW-0012">Acyltransferase</keyword>